<evidence type="ECO:0000259" key="6">
    <source>
        <dbReference type="PROSITE" id="PS51352"/>
    </source>
</evidence>
<keyword evidence="8" id="KW-1185">Reference proteome</keyword>
<dbReference type="PROSITE" id="PS00194">
    <property type="entry name" value="THIOREDOXIN_1"/>
    <property type="match status" value="1"/>
</dbReference>
<dbReference type="InParanoid" id="A0A517SB39"/>
<accession>A0A517SB39</accession>
<reference evidence="7 8" key="1">
    <citation type="submission" date="2019-02" db="EMBL/GenBank/DDBJ databases">
        <title>Deep-cultivation of Planctomycetes and their phenomic and genomic characterization uncovers novel biology.</title>
        <authorList>
            <person name="Wiegand S."/>
            <person name="Jogler M."/>
            <person name="Boedeker C."/>
            <person name="Pinto D."/>
            <person name="Vollmers J."/>
            <person name="Rivas-Marin E."/>
            <person name="Kohn T."/>
            <person name="Peeters S.H."/>
            <person name="Heuer A."/>
            <person name="Rast P."/>
            <person name="Oberbeckmann S."/>
            <person name="Bunk B."/>
            <person name="Jeske O."/>
            <person name="Meyerdierks A."/>
            <person name="Storesund J.E."/>
            <person name="Kallscheuer N."/>
            <person name="Luecker S."/>
            <person name="Lage O.M."/>
            <person name="Pohl T."/>
            <person name="Merkel B.J."/>
            <person name="Hornburger P."/>
            <person name="Mueller R.-W."/>
            <person name="Bruemmer F."/>
            <person name="Labrenz M."/>
            <person name="Spormann A.M."/>
            <person name="Op den Camp H."/>
            <person name="Overmann J."/>
            <person name="Amann R."/>
            <person name="Jetten M.S.M."/>
            <person name="Mascher T."/>
            <person name="Medema M.H."/>
            <person name="Devos D.P."/>
            <person name="Kaster A.-K."/>
            <person name="Ovreas L."/>
            <person name="Rohde M."/>
            <person name="Galperin M.Y."/>
            <person name="Jogler C."/>
        </authorList>
    </citation>
    <scope>NUCLEOTIDE SEQUENCE [LARGE SCALE GENOMIC DNA]</scope>
    <source>
        <strain evidence="7 8">Pan44</strain>
    </source>
</reference>
<feature type="signal peptide" evidence="5">
    <location>
        <begin position="1"/>
        <end position="23"/>
    </location>
</feature>
<dbReference type="PROSITE" id="PS51257">
    <property type="entry name" value="PROKAR_LIPOPROTEIN"/>
    <property type="match status" value="1"/>
</dbReference>
<dbReference type="EMBL" id="CP036271">
    <property type="protein sequence ID" value="QDT53329.1"/>
    <property type="molecule type" value="Genomic_DNA"/>
</dbReference>
<protein>
    <submittedName>
        <fullName evidence="7">Thiol-disulfide oxidoreductase ResA</fullName>
    </submittedName>
</protein>
<dbReference type="GO" id="GO:0017004">
    <property type="term" value="P:cytochrome complex assembly"/>
    <property type="evidence" value="ECO:0007669"/>
    <property type="project" value="UniProtKB-KW"/>
</dbReference>
<sequence length="370" mass="40834" precursor="true">MATRFWRTAFTLLFSAACTFPLAAQQDLELPKLEKAPSPDEGPRLDIGSPAPALAISDWVKGEKVDGFKPGQVYVVEFWATWCGPCLATMPHLAELQTKYGDKAQMIGVSTEETSKVADFLKDEQKEGVTWDATITYRLAMDVDGKTNEAYMSAAGERGIPTAFIVGREGVVEWIGHPARMDEPLAKVVDGTWDRTVARKEREEARQQMLAMMKAQREIRQALASDNIDAAIKAVDDLMASQPKALQVGLVKLQLLGNRENMDEANQYADMLATKTFRDSPQLLNDLSWGIAAEQTYPGTLDTALKAAKRAVELTMEKDGAVMDTLARVYFEQGNLDEAIAWSKKAVAAAEHPEIVEALKRYEAAKAEMK</sequence>
<dbReference type="KEGG" id="ccos:Pan44_13450"/>
<dbReference type="Pfam" id="PF00578">
    <property type="entry name" value="AhpC-TSA"/>
    <property type="match status" value="1"/>
</dbReference>
<dbReference type="AlphaFoldDB" id="A0A517SB39"/>
<evidence type="ECO:0000313" key="7">
    <source>
        <dbReference type="EMBL" id="QDT53329.1"/>
    </source>
</evidence>
<dbReference type="SUPFAM" id="SSF81901">
    <property type="entry name" value="HCP-like"/>
    <property type="match status" value="1"/>
</dbReference>
<dbReference type="InterPro" id="IPR050553">
    <property type="entry name" value="Thioredoxin_ResA/DsbE_sf"/>
</dbReference>
<keyword evidence="4" id="KW-0676">Redox-active center</keyword>
<keyword evidence="5" id="KW-0732">Signal</keyword>
<dbReference type="GO" id="GO:0030313">
    <property type="term" value="C:cell envelope"/>
    <property type="evidence" value="ECO:0007669"/>
    <property type="project" value="UniProtKB-SubCell"/>
</dbReference>
<feature type="domain" description="Thioredoxin" evidence="6">
    <location>
        <begin position="45"/>
        <end position="194"/>
    </location>
</feature>
<gene>
    <name evidence="7" type="primary">resA_2</name>
    <name evidence="7" type="ORF">Pan44_13450</name>
</gene>
<proteinExistence type="predicted"/>
<keyword evidence="3" id="KW-1015">Disulfide bond</keyword>
<dbReference type="Gene3D" id="1.25.40.10">
    <property type="entry name" value="Tetratricopeptide repeat domain"/>
    <property type="match status" value="1"/>
</dbReference>
<dbReference type="GO" id="GO:0006950">
    <property type="term" value="P:response to stress"/>
    <property type="evidence" value="ECO:0007669"/>
    <property type="project" value="UniProtKB-ARBA"/>
</dbReference>
<feature type="chain" id="PRO_5022218747" evidence="5">
    <location>
        <begin position="24"/>
        <end position="370"/>
    </location>
</feature>
<dbReference type="PANTHER" id="PTHR42852">
    <property type="entry name" value="THIOL:DISULFIDE INTERCHANGE PROTEIN DSBE"/>
    <property type="match status" value="1"/>
</dbReference>
<comment type="subcellular location">
    <subcellularLocation>
        <location evidence="1">Cell envelope</location>
    </subcellularLocation>
</comment>
<evidence type="ECO:0000313" key="8">
    <source>
        <dbReference type="Proteomes" id="UP000315700"/>
    </source>
</evidence>
<evidence type="ECO:0000256" key="5">
    <source>
        <dbReference type="SAM" id="SignalP"/>
    </source>
</evidence>
<dbReference type="InterPro" id="IPR036249">
    <property type="entry name" value="Thioredoxin-like_sf"/>
</dbReference>
<dbReference type="GO" id="GO:0016209">
    <property type="term" value="F:antioxidant activity"/>
    <property type="evidence" value="ECO:0007669"/>
    <property type="project" value="InterPro"/>
</dbReference>
<dbReference type="Proteomes" id="UP000315700">
    <property type="component" value="Chromosome"/>
</dbReference>
<evidence type="ECO:0000256" key="3">
    <source>
        <dbReference type="ARBA" id="ARBA00023157"/>
    </source>
</evidence>
<dbReference type="PROSITE" id="PS51352">
    <property type="entry name" value="THIOREDOXIN_2"/>
    <property type="match status" value="1"/>
</dbReference>
<dbReference type="PANTHER" id="PTHR42852:SF6">
    <property type="entry name" value="THIOL:DISULFIDE INTERCHANGE PROTEIN DSBE"/>
    <property type="match status" value="1"/>
</dbReference>
<evidence type="ECO:0000256" key="2">
    <source>
        <dbReference type="ARBA" id="ARBA00022748"/>
    </source>
</evidence>
<keyword evidence="2" id="KW-0201">Cytochrome c-type biogenesis</keyword>
<dbReference type="SUPFAM" id="SSF52833">
    <property type="entry name" value="Thioredoxin-like"/>
    <property type="match status" value="1"/>
</dbReference>
<dbReference type="InterPro" id="IPR011990">
    <property type="entry name" value="TPR-like_helical_dom_sf"/>
</dbReference>
<evidence type="ECO:0000256" key="1">
    <source>
        <dbReference type="ARBA" id="ARBA00004196"/>
    </source>
</evidence>
<dbReference type="Gene3D" id="3.40.30.10">
    <property type="entry name" value="Glutaredoxin"/>
    <property type="match status" value="1"/>
</dbReference>
<evidence type="ECO:0000256" key="4">
    <source>
        <dbReference type="ARBA" id="ARBA00023284"/>
    </source>
</evidence>
<name>A0A517SB39_9PLAN</name>
<dbReference type="RefSeq" id="WP_145028458.1">
    <property type="nucleotide sequence ID" value="NZ_CP036271.1"/>
</dbReference>
<organism evidence="7 8">
    <name type="scientific">Caulifigura coniformis</name>
    <dbReference type="NCBI Taxonomy" id="2527983"/>
    <lineage>
        <taxon>Bacteria</taxon>
        <taxon>Pseudomonadati</taxon>
        <taxon>Planctomycetota</taxon>
        <taxon>Planctomycetia</taxon>
        <taxon>Planctomycetales</taxon>
        <taxon>Planctomycetaceae</taxon>
        <taxon>Caulifigura</taxon>
    </lineage>
</organism>
<dbReference type="InterPro" id="IPR013766">
    <property type="entry name" value="Thioredoxin_domain"/>
</dbReference>
<dbReference type="InterPro" id="IPR000866">
    <property type="entry name" value="AhpC/TSA"/>
</dbReference>
<dbReference type="InterPro" id="IPR017937">
    <property type="entry name" value="Thioredoxin_CS"/>
</dbReference>
<dbReference type="CDD" id="cd02966">
    <property type="entry name" value="TlpA_like_family"/>
    <property type="match status" value="1"/>
</dbReference>
<dbReference type="GO" id="GO:0016491">
    <property type="term" value="F:oxidoreductase activity"/>
    <property type="evidence" value="ECO:0007669"/>
    <property type="project" value="InterPro"/>
</dbReference>
<dbReference type="OrthoDB" id="9802923at2"/>